<protein>
    <submittedName>
        <fullName evidence="2">Uncharacterized protein</fullName>
    </submittedName>
</protein>
<dbReference type="Proteomes" id="UP000653674">
    <property type="component" value="Unassembled WGS sequence"/>
</dbReference>
<feature type="transmembrane region" description="Helical" evidence="1">
    <location>
        <begin position="107"/>
        <end position="129"/>
    </location>
</feature>
<keyword evidence="1" id="KW-1133">Transmembrane helix</keyword>
<evidence type="ECO:0000256" key="1">
    <source>
        <dbReference type="SAM" id="Phobius"/>
    </source>
</evidence>
<reference evidence="2" key="1">
    <citation type="submission" date="2021-01" db="EMBL/GenBank/DDBJ databases">
        <title>Whole genome shotgun sequence of Planosporangium flavigriseum NBRC 105377.</title>
        <authorList>
            <person name="Komaki H."/>
            <person name="Tamura T."/>
        </authorList>
    </citation>
    <scope>NUCLEOTIDE SEQUENCE</scope>
    <source>
        <strain evidence="2">NBRC 105377</strain>
    </source>
</reference>
<accession>A0A8J3LYC2</accession>
<sequence>MKQRWLPVGVLTGALFATNVIARWVVLLFGGRDDTFTTRIGVVALVTVAVVMAVAAFWRARPQPMSRVVGDLALGAAGGCLLSVLISPLLVGATPLRDGVDFFINQIVYFLVVAVGGATFGILVVMALGQDYKSQSWKRYEQQVRAKPRRVVRR</sequence>
<dbReference type="AlphaFoldDB" id="A0A8J3LYC2"/>
<evidence type="ECO:0000313" key="3">
    <source>
        <dbReference type="Proteomes" id="UP000653674"/>
    </source>
</evidence>
<comment type="caution">
    <text evidence="2">The sequence shown here is derived from an EMBL/GenBank/DDBJ whole genome shotgun (WGS) entry which is preliminary data.</text>
</comment>
<keyword evidence="3" id="KW-1185">Reference proteome</keyword>
<feature type="transmembrane region" description="Helical" evidence="1">
    <location>
        <begin position="72"/>
        <end position="95"/>
    </location>
</feature>
<keyword evidence="1" id="KW-0472">Membrane</keyword>
<keyword evidence="1" id="KW-0812">Transmembrane</keyword>
<name>A0A8J3LYC2_9ACTN</name>
<feature type="transmembrane region" description="Helical" evidence="1">
    <location>
        <begin position="38"/>
        <end position="60"/>
    </location>
</feature>
<gene>
    <name evidence="2" type="ORF">Pfl04_41750</name>
</gene>
<organism evidence="2 3">
    <name type="scientific">Planosporangium flavigriseum</name>
    <dbReference type="NCBI Taxonomy" id="373681"/>
    <lineage>
        <taxon>Bacteria</taxon>
        <taxon>Bacillati</taxon>
        <taxon>Actinomycetota</taxon>
        <taxon>Actinomycetes</taxon>
        <taxon>Micromonosporales</taxon>
        <taxon>Micromonosporaceae</taxon>
        <taxon>Planosporangium</taxon>
    </lineage>
</organism>
<proteinExistence type="predicted"/>
<evidence type="ECO:0000313" key="2">
    <source>
        <dbReference type="EMBL" id="GIG75771.1"/>
    </source>
</evidence>
<dbReference type="EMBL" id="BONU01000037">
    <property type="protein sequence ID" value="GIG75771.1"/>
    <property type="molecule type" value="Genomic_DNA"/>
</dbReference>
<dbReference type="RefSeq" id="WP_168079790.1">
    <property type="nucleotide sequence ID" value="NZ_BAAAQJ010000041.1"/>
</dbReference>